<feature type="compositionally biased region" description="Low complexity" evidence="6">
    <location>
        <begin position="201"/>
        <end position="213"/>
    </location>
</feature>
<protein>
    <submittedName>
        <fullName evidence="9">RDD family protein</fullName>
    </submittedName>
</protein>
<dbReference type="InterPro" id="IPR051791">
    <property type="entry name" value="Pra-immunoreactive"/>
</dbReference>
<organism evidence="9 10">
    <name type="scientific">Amycolatopsis samaneae</name>
    <dbReference type="NCBI Taxonomy" id="664691"/>
    <lineage>
        <taxon>Bacteria</taxon>
        <taxon>Bacillati</taxon>
        <taxon>Actinomycetota</taxon>
        <taxon>Actinomycetes</taxon>
        <taxon>Pseudonocardiales</taxon>
        <taxon>Pseudonocardiaceae</taxon>
        <taxon>Amycolatopsis</taxon>
    </lineage>
</organism>
<dbReference type="EMBL" id="JBHUKU010000005">
    <property type="protein sequence ID" value="MFD2459140.1"/>
    <property type="molecule type" value="Genomic_DNA"/>
</dbReference>
<sequence length="378" mass="38112">MTDPYGQQPPGQQPFGQPAPFGQPQPGQQAPFGQPGPSAPYGQPAPFGQPPAFGGPPNNLANWGQRVGAFLIDLGPIIAIQLIGYLVMIGSVAAGSILLGLGGLAGLGWTVYNRWIQGGNTGQSLGKRILKIKLVKEDTAQPLGAGGAFLRDICHILDSAICYLGFLWPLWDDKAQTFADKIVGSIVVTADGVPGAMPGAGSSPFAGAPAQPLGAGGYPAPGQPPQPFATGPQPGGFGQPQTGGFGQPPQAAPQPGGFGQPATPGQPPQAGGFGQQPQGAFGQPPQPGGFGQPGAPGQPPQPGGFAAPQPQPGQDEPERTQVLRPGAAAPEVPGGEQAERTQVVRPEAATGAAGADETQKIQPGGMPPHQPGQDQPPR</sequence>
<keyword evidence="3 7" id="KW-0812">Transmembrane</keyword>
<evidence type="ECO:0000256" key="3">
    <source>
        <dbReference type="ARBA" id="ARBA00022692"/>
    </source>
</evidence>
<evidence type="ECO:0000313" key="10">
    <source>
        <dbReference type="Proteomes" id="UP001597419"/>
    </source>
</evidence>
<dbReference type="PANTHER" id="PTHR36115:SF6">
    <property type="entry name" value="PROLINE-RICH ANTIGEN HOMOLOG"/>
    <property type="match status" value="1"/>
</dbReference>
<evidence type="ECO:0000256" key="4">
    <source>
        <dbReference type="ARBA" id="ARBA00022989"/>
    </source>
</evidence>
<feature type="domain" description="RDD" evidence="8">
    <location>
        <begin position="61"/>
        <end position="183"/>
    </location>
</feature>
<gene>
    <name evidence="9" type="ORF">ACFSYJ_11020</name>
</gene>
<evidence type="ECO:0000256" key="6">
    <source>
        <dbReference type="SAM" id="MobiDB-lite"/>
    </source>
</evidence>
<dbReference type="PANTHER" id="PTHR36115">
    <property type="entry name" value="PROLINE-RICH ANTIGEN HOMOLOG-RELATED"/>
    <property type="match status" value="1"/>
</dbReference>
<name>A0ABW5GFS2_9PSEU</name>
<keyword evidence="2" id="KW-1003">Cell membrane</keyword>
<feature type="region of interest" description="Disordered" evidence="6">
    <location>
        <begin position="1"/>
        <end position="57"/>
    </location>
</feature>
<proteinExistence type="predicted"/>
<feature type="compositionally biased region" description="Low complexity" evidence="6">
    <location>
        <begin position="303"/>
        <end position="314"/>
    </location>
</feature>
<keyword evidence="4 7" id="KW-1133">Transmembrane helix</keyword>
<evidence type="ECO:0000256" key="7">
    <source>
        <dbReference type="SAM" id="Phobius"/>
    </source>
</evidence>
<keyword evidence="10" id="KW-1185">Reference proteome</keyword>
<feature type="transmembrane region" description="Helical" evidence="7">
    <location>
        <begin position="93"/>
        <end position="112"/>
    </location>
</feature>
<evidence type="ECO:0000259" key="8">
    <source>
        <dbReference type="Pfam" id="PF06271"/>
    </source>
</evidence>
<accession>A0ABW5GFS2</accession>
<dbReference type="RefSeq" id="WP_345406074.1">
    <property type="nucleotide sequence ID" value="NZ_BAABHG010000019.1"/>
</dbReference>
<feature type="compositionally biased region" description="Gly residues" evidence="6">
    <location>
        <begin position="233"/>
        <end position="246"/>
    </location>
</feature>
<comment type="subcellular location">
    <subcellularLocation>
        <location evidence="1">Cell membrane</location>
        <topology evidence="1">Multi-pass membrane protein</topology>
    </subcellularLocation>
</comment>
<evidence type="ECO:0000313" key="9">
    <source>
        <dbReference type="EMBL" id="MFD2459140.1"/>
    </source>
</evidence>
<dbReference type="Pfam" id="PF06271">
    <property type="entry name" value="RDD"/>
    <property type="match status" value="1"/>
</dbReference>
<dbReference type="Proteomes" id="UP001597419">
    <property type="component" value="Unassembled WGS sequence"/>
</dbReference>
<comment type="caution">
    <text evidence="9">The sequence shown here is derived from an EMBL/GenBank/DDBJ whole genome shotgun (WGS) entry which is preliminary data.</text>
</comment>
<feature type="transmembrane region" description="Helical" evidence="7">
    <location>
        <begin position="67"/>
        <end position="87"/>
    </location>
</feature>
<evidence type="ECO:0000256" key="1">
    <source>
        <dbReference type="ARBA" id="ARBA00004651"/>
    </source>
</evidence>
<reference evidence="10" key="1">
    <citation type="journal article" date="2019" name="Int. J. Syst. Evol. Microbiol.">
        <title>The Global Catalogue of Microorganisms (GCM) 10K type strain sequencing project: providing services to taxonomists for standard genome sequencing and annotation.</title>
        <authorList>
            <consortium name="The Broad Institute Genomics Platform"/>
            <consortium name="The Broad Institute Genome Sequencing Center for Infectious Disease"/>
            <person name="Wu L."/>
            <person name="Ma J."/>
        </authorList>
    </citation>
    <scope>NUCLEOTIDE SEQUENCE [LARGE SCALE GENOMIC DNA]</scope>
    <source>
        <strain evidence="10">CGMCC 4.7643</strain>
    </source>
</reference>
<evidence type="ECO:0000256" key="2">
    <source>
        <dbReference type="ARBA" id="ARBA00022475"/>
    </source>
</evidence>
<feature type="compositionally biased region" description="Pro residues" evidence="6">
    <location>
        <begin position="365"/>
        <end position="378"/>
    </location>
</feature>
<dbReference type="InterPro" id="IPR010432">
    <property type="entry name" value="RDD"/>
</dbReference>
<feature type="compositionally biased region" description="Low complexity" evidence="6">
    <location>
        <begin position="247"/>
        <end position="263"/>
    </location>
</feature>
<keyword evidence="5 7" id="KW-0472">Membrane</keyword>
<evidence type="ECO:0000256" key="5">
    <source>
        <dbReference type="ARBA" id="ARBA00023136"/>
    </source>
</evidence>
<feature type="region of interest" description="Disordered" evidence="6">
    <location>
        <begin position="201"/>
        <end position="378"/>
    </location>
</feature>
<feature type="compositionally biased region" description="Low complexity" evidence="6">
    <location>
        <begin position="347"/>
        <end position="356"/>
    </location>
</feature>